<gene>
    <name evidence="1" type="ORF">FRZ67_20015</name>
</gene>
<evidence type="ECO:0000313" key="1">
    <source>
        <dbReference type="EMBL" id="QEC69475.1"/>
    </source>
</evidence>
<dbReference type="EMBL" id="CP042435">
    <property type="protein sequence ID" value="QEC69475.1"/>
    <property type="molecule type" value="Genomic_DNA"/>
</dbReference>
<dbReference type="KEGG" id="pgin:FRZ67_20015"/>
<proteinExistence type="predicted"/>
<sequence>MKRIYVSFFTTITIALASTLVAFVERNKIESVVIMDNNPHALVQDSTFTQFTTAEGLFN</sequence>
<dbReference type="Proteomes" id="UP000321533">
    <property type="component" value="Chromosome"/>
</dbReference>
<name>A0A5B8VEJ7_9BACT</name>
<evidence type="ECO:0000313" key="2">
    <source>
        <dbReference type="Proteomes" id="UP000321533"/>
    </source>
</evidence>
<reference evidence="1 2" key="1">
    <citation type="journal article" date="2016" name="Int. J. Syst. Evol. Microbiol.">
        <title>Panacibacter ginsenosidivorans gen. nov., sp. nov., with ginsenoside converting activity isolated from soil of a ginseng field.</title>
        <authorList>
            <person name="Siddiqi M.Z."/>
            <person name="Muhammad Shafi S."/>
            <person name="Choi K.D."/>
            <person name="Im W.T."/>
        </authorList>
    </citation>
    <scope>NUCLEOTIDE SEQUENCE [LARGE SCALE GENOMIC DNA]</scope>
    <source>
        <strain evidence="1 2">Gsoil1550</strain>
    </source>
</reference>
<dbReference type="RefSeq" id="WP_147192352.1">
    <property type="nucleotide sequence ID" value="NZ_CP042435.1"/>
</dbReference>
<accession>A0A5B8VEJ7</accession>
<dbReference type="AlphaFoldDB" id="A0A5B8VEJ7"/>
<organism evidence="1 2">
    <name type="scientific">Panacibacter ginsenosidivorans</name>
    <dbReference type="NCBI Taxonomy" id="1813871"/>
    <lineage>
        <taxon>Bacteria</taxon>
        <taxon>Pseudomonadati</taxon>
        <taxon>Bacteroidota</taxon>
        <taxon>Chitinophagia</taxon>
        <taxon>Chitinophagales</taxon>
        <taxon>Chitinophagaceae</taxon>
        <taxon>Panacibacter</taxon>
    </lineage>
</organism>
<keyword evidence="2" id="KW-1185">Reference proteome</keyword>
<protein>
    <submittedName>
        <fullName evidence="1">Uncharacterized protein</fullName>
    </submittedName>
</protein>